<dbReference type="SUPFAM" id="SSF56281">
    <property type="entry name" value="Metallo-hydrolase/oxidoreductase"/>
    <property type="match status" value="1"/>
</dbReference>
<dbReference type="Proteomes" id="UP000027446">
    <property type="component" value="Unassembled WGS sequence"/>
</dbReference>
<dbReference type="PANTHER" id="PTHR33835:SF1">
    <property type="entry name" value="METALLO-BETA-LACTAMASE DOMAIN-CONTAINING PROTEIN"/>
    <property type="match status" value="1"/>
</dbReference>
<evidence type="ECO:0008006" key="3">
    <source>
        <dbReference type="Google" id="ProtNLM"/>
    </source>
</evidence>
<sequence length="233" mass="26705">MLEAVDTDLWLTEGPVVDFHGFPYPTRSIIVRLPDGKLWVWSPVALTPELKAETDALGPVGHLVSPNKIHHLYLTEWHAAYPEAKLWGPASTIRKRSDLPFEPALEDVPPEDWQGVFEQAWFRGSFFMDEIAFVHRPTRTAIFADLSEHFSDDFLKRYWKGWKGFLAKPWGIVVGKGFAPLEWRLSFTNRKPARAAFEKVAATHPDRIIMAHGEWVKTGGEAFLRQAFAWLIR</sequence>
<dbReference type="InterPro" id="IPR036866">
    <property type="entry name" value="RibonucZ/Hydroxyglut_hydro"/>
</dbReference>
<dbReference type="PANTHER" id="PTHR33835">
    <property type="entry name" value="YALI0C07656P"/>
    <property type="match status" value="1"/>
</dbReference>
<dbReference type="RefSeq" id="WP_035568893.1">
    <property type="nucleotide sequence ID" value="NZ_ARYH01000001.1"/>
</dbReference>
<dbReference type="InterPro" id="IPR025638">
    <property type="entry name" value="DUF4336"/>
</dbReference>
<name>A0A069E2Y7_9PROT</name>
<dbReference type="PATRIC" id="fig|1280949.3.peg.286"/>
<comment type="caution">
    <text evidence="1">The sequence shown here is derived from an EMBL/GenBank/DDBJ whole genome shotgun (WGS) entry which is preliminary data.</text>
</comment>
<dbReference type="Pfam" id="PF14234">
    <property type="entry name" value="DUF4336"/>
    <property type="match status" value="1"/>
</dbReference>
<accession>A0A069E2Y7</accession>
<proteinExistence type="predicted"/>
<organism evidence="1 2">
    <name type="scientific">Hyphomonas adhaerens MHS-3</name>
    <dbReference type="NCBI Taxonomy" id="1280949"/>
    <lineage>
        <taxon>Bacteria</taxon>
        <taxon>Pseudomonadati</taxon>
        <taxon>Pseudomonadota</taxon>
        <taxon>Alphaproteobacteria</taxon>
        <taxon>Hyphomonadales</taxon>
        <taxon>Hyphomonadaceae</taxon>
        <taxon>Hyphomonas</taxon>
    </lineage>
</organism>
<dbReference type="OrthoDB" id="450111at2"/>
<keyword evidence="2" id="KW-1185">Reference proteome</keyword>
<gene>
    <name evidence="1" type="ORF">HAD_01400</name>
</gene>
<protein>
    <recommendedName>
        <fullName evidence="3">DUF4336 domain-containing protein</fullName>
    </recommendedName>
</protein>
<dbReference type="eggNOG" id="COG4221">
    <property type="taxonomic scope" value="Bacteria"/>
</dbReference>
<reference evidence="1 2" key="1">
    <citation type="journal article" date="2014" name="Antonie Van Leeuwenhoek">
        <title>Hyphomonas beringensis sp. nov. and Hyphomonas chukchiensis sp. nov., isolated from surface seawater of the Bering Sea and Chukchi Sea.</title>
        <authorList>
            <person name="Li C."/>
            <person name="Lai Q."/>
            <person name="Li G."/>
            <person name="Dong C."/>
            <person name="Wang J."/>
            <person name="Liao Y."/>
            <person name="Shao Z."/>
        </authorList>
    </citation>
    <scope>NUCLEOTIDE SEQUENCE [LARGE SCALE GENOMIC DNA]</scope>
    <source>
        <strain evidence="1 2">MHS-3</strain>
    </source>
</reference>
<evidence type="ECO:0000313" key="1">
    <source>
        <dbReference type="EMBL" id="KCZ84293.1"/>
    </source>
</evidence>
<evidence type="ECO:0000313" key="2">
    <source>
        <dbReference type="Proteomes" id="UP000027446"/>
    </source>
</evidence>
<dbReference type="AlphaFoldDB" id="A0A069E2Y7"/>
<dbReference type="EMBL" id="ARYH01000001">
    <property type="protein sequence ID" value="KCZ84293.1"/>
    <property type="molecule type" value="Genomic_DNA"/>
</dbReference>
<dbReference type="STRING" id="1280949.HAD_01400"/>